<feature type="domain" description="Phosphatidic acid phosphatase type 2/haloperoxidase" evidence="1">
    <location>
        <begin position="59"/>
        <end position="94"/>
    </location>
</feature>
<reference evidence="2" key="2">
    <citation type="submission" date="2020-05" db="UniProtKB">
        <authorList>
            <consortium name="EnsemblMetazoa"/>
        </authorList>
    </citation>
    <scope>IDENTIFICATION</scope>
    <source>
        <strain evidence="2">IAEA</strain>
    </source>
</reference>
<name>A0A1A9WD99_9MUSC</name>
<dbReference type="Gene3D" id="1.20.144.10">
    <property type="entry name" value="Phosphatidic acid phosphatase type 2/haloperoxidase"/>
    <property type="match status" value="1"/>
</dbReference>
<dbReference type="EnsemblMetazoa" id="GBRI015408-RA">
    <property type="protein sequence ID" value="GBRI015408-PA"/>
    <property type="gene ID" value="GBRI015408"/>
</dbReference>
<dbReference type="Proteomes" id="UP000091820">
    <property type="component" value="Unassembled WGS sequence"/>
</dbReference>
<evidence type="ECO:0000259" key="1">
    <source>
        <dbReference type="Pfam" id="PF01569"/>
    </source>
</evidence>
<dbReference type="Pfam" id="PF01569">
    <property type="entry name" value="PAP2"/>
    <property type="match status" value="1"/>
</dbReference>
<reference evidence="3" key="1">
    <citation type="submission" date="2014-03" db="EMBL/GenBank/DDBJ databases">
        <authorList>
            <person name="Aksoy S."/>
            <person name="Warren W."/>
            <person name="Wilson R.K."/>
        </authorList>
    </citation>
    <scope>NUCLEOTIDE SEQUENCE [LARGE SCALE GENOMIC DNA]</scope>
    <source>
        <strain evidence="3">IAEA</strain>
    </source>
</reference>
<keyword evidence="3" id="KW-1185">Reference proteome</keyword>
<evidence type="ECO:0000313" key="2">
    <source>
        <dbReference type="EnsemblMetazoa" id="GBRI015408-PA"/>
    </source>
</evidence>
<accession>A0A1A9WD99</accession>
<protein>
    <submittedName>
        <fullName evidence="2">AcidPPc domain-containing protein</fullName>
    </submittedName>
</protein>
<proteinExistence type="predicted"/>
<sequence length="126" mass="13849">MNNEFIPVAKIQSFIREELHDILINQTTNAISCEDHTSLHCVNPLLADGAMPVDSKNVAALSRVFDYKHHWSDCLAGSLLGSSAAAVISYCCRKQHIKKRVDVLPLSENNVNQTQSNSMSNHMGAA</sequence>
<dbReference type="InterPro" id="IPR000326">
    <property type="entry name" value="PAP2/HPO"/>
</dbReference>
<dbReference type="SUPFAM" id="SSF48317">
    <property type="entry name" value="Acid phosphatase/Vanadium-dependent haloperoxidase"/>
    <property type="match status" value="1"/>
</dbReference>
<evidence type="ECO:0000313" key="3">
    <source>
        <dbReference type="Proteomes" id="UP000091820"/>
    </source>
</evidence>
<dbReference type="VEuPathDB" id="VectorBase:GBRI015408"/>
<dbReference type="AlphaFoldDB" id="A0A1A9WD99"/>
<dbReference type="InterPro" id="IPR036938">
    <property type="entry name" value="PAP2/HPO_sf"/>
</dbReference>
<organism evidence="2 3">
    <name type="scientific">Glossina brevipalpis</name>
    <dbReference type="NCBI Taxonomy" id="37001"/>
    <lineage>
        <taxon>Eukaryota</taxon>
        <taxon>Metazoa</taxon>
        <taxon>Ecdysozoa</taxon>
        <taxon>Arthropoda</taxon>
        <taxon>Hexapoda</taxon>
        <taxon>Insecta</taxon>
        <taxon>Pterygota</taxon>
        <taxon>Neoptera</taxon>
        <taxon>Endopterygota</taxon>
        <taxon>Diptera</taxon>
        <taxon>Brachycera</taxon>
        <taxon>Muscomorpha</taxon>
        <taxon>Hippoboscoidea</taxon>
        <taxon>Glossinidae</taxon>
        <taxon>Glossina</taxon>
    </lineage>
</organism>
<dbReference type="STRING" id="37001.A0A1A9WD99"/>